<dbReference type="InterPro" id="IPR000403">
    <property type="entry name" value="PI3/4_kinase_cat_dom"/>
</dbReference>
<dbReference type="PROSITE" id="PS50290">
    <property type="entry name" value="PI3_4_KINASE_3"/>
    <property type="match status" value="1"/>
</dbReference>
<dbReference type="InterPro" id="IPR003151">
    <property type="entry name" value="PIK-rel_kinase_FAT"/>
</dbReference>
<dbReference type="InterPro" id="IPR036940">
    <property type="entry name" value="PI3/4_kinase_cat_sf"/>
</dbReference>
<evidence type="ECO:0000259" key="11">
    <source>
        <dbReference type="PROSITE" id="PS50290"/>
    </source>
</evidence>
<dbReference type="GO" id="GO:0006281">
    <property type="term" value="P:DNA repair"/>
    <property type="evidence" value="ECO:0007669"/>
    <property type="project" value="InterPro"/>
</dbReference>
<dbReference type="InterPro" id="IPR016024">
    <property type="entry name" value="ARM-type_fold"/>
</dbReference>
<dbReference type="GO" id="GO:0005634">
    <property type="term" value="C:nucleus"/>
    <property type="evidence" value="ECO:0007669"/>
    <property type="project" value="UniProtKB-SubCell"/>
</dbReference>
<protein>
    <recommendedName>
        <fullName evidence="2">non-specific serine/threonine protein kinase</fullName>
        <ecNumber evidence="2">2.7.11.1</ecNumber>
    </recommendedName>
</protein>
<dbReference type="InterPro" id="IPR044107">
    <property type="entry name" value="PIKKc_ATM"/>
</dbReference>
<evidence type="ECO:0000256" key="8">
    <source>
        <dbReference type="ARBA" id="ARBA00022840"/>
    </source>
</evidence>
<dbReference type="PANTHER" id="PTHR37079">
    <property type="entry name" value="SERINE/THREONINE-PROTEIN KINASE ATM"/>
    <property type="match status" value="1"/>
</dbReference>
<keyword evidence="3" id="KW-0723">Serine/threonine-protein kinase</keyword>
<evidence type="ECO:0000256" key="7">
    <source>
        <dbReference type="ARBA" id="ARBA00022777"/>
    </source>
</evidence>
<evidence type="ECO:0000256" key="1">
    <source>
        <dbReference type="ARBA" id="ARBA00004123"/>
    </source>
</evidence>
<dbReference type="SUPFAM" id="SSF56112">
    <property type="entry name" value="Protein kinase-like (PK-like)"/>
    <property type="match status" value="1"/>
</dbReference>
<dbReference type="PROSITE" id="PS00916">
    <property type="entry name" value="PI3_4_KINASE_2"/>
    <property type="match status" value="1"/>
</dbReference>
<proteinExistence type="predicted"/>
<dbReference type="GO" id="GO:0004674">
    <property type="term" value="F:protein serine/threonine kinase activity"/>
    <property type="evidence" value="ECO:0007669"/>
    <property type="project" value="UniProtKB-KW"/>
</dbReference>
<evidence type="ECO:0000259" key="13">
    <source>
        <dbReference type="PROSITE" id="PS51190"/>
    </source>
</evidence>
<dbReference type="Pfam" id="PF02260">
    <property type="entry name" value="FATC"/>
    <property type="match status" value="1"/>
</dbReference>
<dbReference type="InterPro" id="IPR014009">
    <property type="entry name" value="PIK_FAT"/>
</dbReference>
<dbReference type="InterPro" id="IPR003152">
    <property type="entry name" value="FATC_dom"/>
</dbReference>
<evidence type="ECO:0000256" key="6">
    <source>
        <dbReference type="ARBA" id="ARBA00022763"/>
    </source>
</evidence>
<dbReference type="GO" id="GO:0005524">
    <property type="term" value="F:ATP binding"/>
    <property type="evidence" value="ECO:0007669"/>
    <property type="project" value="UniProtKB-KW"/>
</dbReference>
<dbReference type="InterPro" id="IPR011009">
    <property type="entry name" value="Kinase-like_dom_sf"/>
</dbReference>
<name>A0A7S3XE78_9CHLO</name>
<dbReference type="Gene3D" id="3.30.1010.10">
    <property type="entry name" value="Phosphatidylinositol 3-kinase Catalytic Subunit, Chain A, domain 4"/>
    <property type="match status" value="1"/>
</dbReference>
<dbReference type="InterPro" id="IPR038980">
    <property type="entry name" value="ATM_plant"/>
</dbReference>
<evidence type="ECO:0000256" key="3">
    <source>
        <dbReference type="ARBA" id="ARBA00022527"/>
    </source>
</evidence>
<evidence type="ECO:0000256" key="2">
    <source>
        <dbReference type="ARBA" id="ARBA00012513"/>
    </source>
</evidence>
<evidence type="ECO:0000256" key="5">
    <source>
        <dbReference type="ARBA" id="ARBA00022741"/>
    </source>
</evidence>
<comment type="subcellular location">
    <subcellularLocation>
        <location evidence="1">Nucleus</location>
    </subcellularLocation>
</comment>
<dbReference type="EC" id="2.7.11.1" evidence="2"/>
<dbReference type="Gene3D" id="1.10.1070.11">
    <property type="entry name" value="Phosphatidylinositol 3-/4-kinase, catalytic domain"/>
    <property type="match status" value="1"/>
</dbReference>
<sequence length="2990" mass="337241">MGWNVEHLEHIHANLRSDKVTARKEATKRLRVALEDSEFLETIDRRTCKLTALGSVTDPFTWPALVHTMCICVEEELKLTRYKGKTSLSASKFLCEIVAKAESGSSQSNESHLMLWKKAKFLYRHVAHVMAIPNVDRPTFVEYCTLLARYLLPTQPYSKAASQSSLISILQCIYRSCKKLLDEWGDQDGTPIEQELFRMLDALASVLKYSNVDVSLKQDDEPSLLDKIVMVLCKILLHFNDQGRISVKAVEALNEVLVKDGYDSFHVLDAIDDAVERVLNEIHETTQKRLRAEFRAELCRFFFIQLKLRGRIFVRATYIWSCLLRELGDETFTAVSSYLQQNDSWLIQATAAAAVMSDLQWTGHPTTTRDKKTCIRRPLQELKHNTLASPAVWGPIMCAAIQQHAMYIQDEILLDLLKSVCRALERCLRGNWDICVLDPASWFLRWAQELAFAWKIYRFLPETGAGWKKSFGCSLHNVPEHEEASECWKQIFQNCIDHLLHHNKSTALAKECLLLMAACMSCSLLDNFSIQSSFWSLEYFGPPVDDCQTELPLAAFVCIHVALEGSFVSLASETDENVELIFLKFLMEILEFSSSQGSKHDIPSFLPYAVNCIGSFLEIEGFADTHLYAWKSLFERWKDNFSSGSGKPLMHLGVRDGFFLWDEGLAAAGESRKVNQQLLQGKRLQDFILQFEFFFRNRTQINSHNDNNLPASFALFSVAVLLLVRKANIIGGSCPEGEFFGLNGLFLHQLTALVTKINITGLASTVEMGVLLEQCFFIMGREIDGQLLEIRDSILKCIARKARDGLHATLETKICDFESSSIPVRLDHGSADNWIMGDTDSKERTIPREQSNNKLVQSVCALLRFCFVLHKCPDFELEQHLLHSISFLLDISEVASVQTLYFVERVLSVVLPELCRATITHMVELGNETMDYVGRFLDLRKSEVSLLVVIQCLNEVIPHQQLLEPESPQMACTLRLVEEIRSAKRKSFSNSSSLRVESLKLFANLLSKHGKKFAHLAEELALSLGDGSYHVRCHAIHSCMVLFRVFTDIPGVFKRLLKHLPGQPTSRHQLNSAEMETNLLFLLQVSRACPELEDTFVHMVATWGVQSSQLCSRLIPHIFGAAAKESNYPSICSYLGHHMPLLVHRWLESGLPLRSLKLLNNRKVSSENDQKIFQQHAMNGPVFPLKCIKEHAGTVLPILLEFSCSSSKEEQEKYRKDLEFMAEECHLSIDQLLLQFLPETVGYLLLDVTRDASRMIVESQLSTYLSSNVIEENLSERMHELVSSMILWAGSSNTQKPFYAKDSIKFGLDRIHKMCVLFGNNMTENLLSPSIVRKILLRIHSCIHKCPNSRHAVRFFHSIDALVDVLGSATAVPSTFIYLTQLLVRALEWPEAQELCCQNLHIVIRNQLLERASAICLEDVIESILSALFSALKDSKTPSEKQHLVFLAHKLTLELPEHCLYMLNSLEPPPEVCGLEEISKFYHSNKRAQTAVDELYHLALRPLTLQTSLQESTIESVGRRALKALEPEKEATEFRGSTEKCKDMETAAFAAWRLLKKNNLINSSALEDVVGKIFMKLGPSFIISNGKDLGVVNQASLALEEADCILSSDRKEIANLLQKGDRERARLVTALLLILYRLLYDSDPSIVKQSMNCLKALMALKEGKAIAESLPEKFRITLVQFASSSVDESDILVWAEKDTGTAPDVTNDSIWDPLCTIYEEYLCTLVRCFLSHTDDLILVSCSRICQMSAAVAELLLPYSLASLALRDGPDGPMQKAISRRVLRYIFESGAAPLQVKRLWLSALHHLRIVHQRGMESVSSCAFSKNWEKIYWLELEYLTTADIALQCNAPFTAFLYTEQWCGRMGISLGSTSLNYKTLGNTVKISDVLYRSLESIGDTDSLRALDQIGSIDSQACLFQHEGQWSKALQIYDLMLDNDTTAQQVHNFNALKSLKEIGCLHMLKSNFVGANRLTSSAMVRELQHEAAWRSCEWEKISPEAPSGTTSPWLGTKSEGFHGYLRLSMEALHSFNFDIFGKNIRAAQSLVLQEMVTNSFEGASGLAEQIVQLQMLGDLHAASAARWWQCSDRHSRVMIASSLNGTGMIPGETPLVLEHMFSSWKTRKPELISLYSAYEPRLALQSSIYRVFDCKPVLRQHLRLATSIARKAGRLHDATSGMFHLARLNNEVEPGEVDLTSKWNSGLALCKVEEAKLLWANGYQQMATNVLRSLFSPQVLDRSMEHLDTKNQIFYAKAVCLAGKWLAKTSGENTQAILQQYLAAPADALKLLESNVGPNCCRALFRLAEYADFLYKDLQTQLRSDEWKSSEAVRRQKNAELARLRERESEIELSFASGKGKQDALREIARHLIPLQRQCDLDEGQAKRVVRDRDRYRNIAMTAYRQCLAAGDKYDLQGVFRLCSLWLSNPGEAGVNQAMSTAFDRVATFKWLPLVYQIASRTSTLNGDSELHQSGFHQVQHHGLQLIANDHPYHTLLQLFALKNGAQGKTSESKEQGRGNRPHNAITRTVDKDKILGAQEILESFRSMSGLNDEILRQMEVLIDGYILLSSIPVRKKESGGYASIAMPREVRKMQGLDHVPVLTAPFLARPDANYKYGSFPTFQCFLEKISIANGVTAPKLLQCQGSDGCTYRQLLKSGTDDLRQDATMQQLFGLVNSLLGNCPTAASRKLRVAVYKVIPFSPVCGLLEWVDNTVTLGDYLVGAGRRGGAHVRYHPKDITYAQCHQMLKNVSREEELRKTYDKVCSMFKPVLRHFFLEMFHQPADWYKHRLAYTRSVAVNSIVGYVVGLGDRHSFNILIDKKSAEVIHIDLGIAFEQGRLLKTPELVPFRLTRDIVDGMGIFGVEGPMRKSCEETMEVMRRNQESLLTIIEVFLHDPLYQWALTVEAAMQHQWDSEGTSSEVVSTVLEDSWGSNRGNPPEVRPVNAGAERALLRVKQKLDGTEDGASRSVAGQVQKLVQEARDPDKLCRMYVGWSAFL</sequence>
<keyword evidence="9" id="KW-0539">Nucleus</keyword>
<organism evidence="14">
    <name type="scientific">Picocystis salinarum</name>
    <dbReference type="NCBI Taxonomy" id="88271"/>
    <lineage>
        <taxon>Eukaryota</taxon>
        <taxon>Viridiplantae</taxon>
        <taxon>Chlorophyta</taxon>
        <taxon>Picocystophyceae</taxon>
        <taxon>Picocystales</taxon>
        <taxon>Picocystaceae</taxon>
        <taxon>Picocystis</taxon>
    </lineage>
</organism>
<dbReference type="PROSITE" id="PS51189">
    <property type="entry name" value="FAT"/>
    <property type="match status" value="1"/>
</dbReference>
<dbReference type="CDD" id="cd05171">
    <property type="entry name" value="PIKKc_ATM"/>
    <property type="match status" value="1"/>
</dbReference>
<dbReference type="SMART" id="SM00146">
    <property type="entry name" value="PI3Kc"/>
    <property type="match status" value="1"/>
</dbReference>
<evidence type="ECO:0000256" key="10">
    <source>
        <dbReference type="ARBA" id="ARBA00047899"/>
    </source>
</evidence>
<evidence type="ECO:0000256" key="4">
    <source>
        <dbReference type="ARBA" id="ARBA00022679"/>
    </source>
</evidence>
<keyword evidence="6" id="KW-0227">DNA damage</keyword>
<feature type="domain" description="PI3K/PI4K catalytic" evidence="11">
    <location>
        <begin position="2618"/>
        <end position="2931"/>
    </location>
</feature>
<dbReference type="Pfam" id="PF02259">
    <property type="entry name" value="FAT"/>
    <property type="match status" value="1"/>
</dbReference>
<dbReference type="EMBL" id="HBIS01004794">
    <property type="protein sequence ID" value="CAE0610534.1"/>
    <property type="molecule type" value="Transcribed_RNA"/>
</dbReference>
<comment type="catalytic activity">
    <reaction evidence="10">
        <text>L-threonyl-[protein] + ATP = O-phospho-L-threonyl-[protein] + ADP + H(+)</text>
        <dbReference type="Rhea" id="RHEA:46608"/>
        <dbReference type="Rhea" id="RHEA-COMP:11060"/>
        <dbReference type="Rhea" id="RHEA-COMP:11605"/>
        <dbReference type="ChEBI" id="CHEBI:15378"/>
        <dbReference type="ChEBI" id="CHEBI:30013"/>
        <dbReference type="ChEBI" id="CHEBI:30616"/>
        <dbReference type="ChEBI" id="CHEBI:61977"/>
        <dbReference type="ChEBI" id="CHEBI:456216"/>
        <dbReference type="EC" id="2.7.11.1"/>
    </reaction>
</comment>
<evidence type="ECO:0000313" key="14">
    <source>
        <dbReference type="EMBL" id="CAE0610534.1"/>
    </source>
</evidence>
<accession>A0A7S3XE78</accession>
<dbReference type="SMART" id="SM01343">
    <property type="entry name" value="FATC"/>
    <property type="match status" value="1"/>
</dbReference>
<feature type="domain" description="FATC" evidence="13">
    <location>
        <begin position="2958"/>
        <end position="2990"/>
    </location>
</feature>
<dbReference type="PROSITE" id="PS51190">
    <property type="entry name" value="FATC"/>
    <property type="match status" value="1"/>
</dbReference>
<evidence type="ECO:0000256" key="9">
    <source>
        <dbReference type="ARBA" id="ARBA00023242"/>
    </source>
</evidence>
<gene>
    <name evidence="14" type="ORF">PSAL00342_LOCUS4369</name>
</gene>
<dbReference type="PANTHER" id="PTHR37079:SF4">
    <property type="entry name" value="SERINE_THREONINE-PROTEIN KINASE ATM"/>
    <property type="match status" value="1"/>
</dbReference>
<feature type="domain" description="FAT" evidence="12">
    <location>
        <begin position="1838"/>
        <end position="2497"/>
    </location>
</feature>
<keyword evidence="7" id="KW-0418">Kinase</keyword>
<keyword evidence="8" id="KW-0067">ATP-binding</keyword>
<dbReference type="InterPro" id="IPR018936">
    <property type="entry name" value="PI3/4_kinase_CS"/>
</dbReference>
<keyword evidence="5" id="KW-0547">Nucleotide-binding</keyword>
<dbReference type="PROSITE" id="PS00915">
    <property type="entry name" value="PI3_4_KINASE_1"/>
    <property type="match status" value="1"/>
</dbReference>
<dbReference type="SUPFAM" id="SSF48371">
    <property type="entry name" value="ARM repeat"/>
    <property type="match status" value="1"/>
</dbReference>
<evidence type="ECO:0000259" key="12">
    <source>
        <dbReference type="PROSITE" id="PS51189"/>
    </source>
</evidence>
<dbReference type="Pfam" id="PF00454">
    <property type="entry name" value="PI3_PI4_kinase"/>
    <property type="match status" value="1"/>
</dbReference>
<keyword evidence="4" id="KW-0808">Transferase</keyword>
<reference evidence="14" key="1">
    <citation type="submission" date="2021-01" db="EMBL/GenBank/DDBJ databases">
        <authorList>
            <person name="Corre E."/>
            <person name="Pelletier E."/>
            <person name="Niang G."/>
            <person name="Scheremetjew M."/>
            <person name="Finn R."/>
            <person name="Kale V."/>
            <person name="Holt S."/>
            <person name="Cochrane G."/>
            <person name="Meng A."/>
            <person name="Brown T."/>
            <person name="Cohen L."/>
        </authorList>
    </citation>
    <scope>NUCLEOTIDE SEQUENCE</scope>
    <source>
        <strain evidence="14">CCMP1897</strain>
    </source>
</reference>